<dbReference type="EMBL" id="ML122276">
    <property type="protein sequence ID" value="RPD58167.1"/>
    <property type="molecule type" value="Genomic_DNA"/>
</dbReference>
<proteinExistence type="predicted"/>
<feature type="transmembrane region" description="Helical" evidence="2">
    <location>
        <begin position="113"/>
        <end position="132"/>
    </location>
</feature>
<protein>
    <recommendedName>
        <fullName evidence="3">DUF6533 domain-containing protein</fullName>
    </recommendedName>
</protein>
<reference evidence="4" key="1">
    <citation type="journal article" date="2018" name="Genome Biol. Evol.">
        <title>Genomics and development of Lentinus tigrinus, a white-rot wood-decaying mushroom with dimorphic fruiting bodies.</title>
        <authorList>
            <person name="Wu B."/>
            <person name="Xu Z."/>
            <person name="Knudson A."/>
            <person name="Carlson A."/>
            <person name="Chen N."/>
            <person name="Kovaka S."/>
            <person name="LaButti K."/>
            <person name="Lipzen A."/>
            <person name="Pennachio C."/>
            <person name="Riley R."/>
            <person name="Schakwitz W."/>
            <person name="Umezawa K."/>
            <person name="Ohm R.A."/>
            <person name="Grigoriev I.V."/>
            <person name="Nagy L.G."/>
            <person name="Gibbons J."/>
            <person name="Hibbett D."/>
        </authorList>
    </citation>
    <scope>NUCLEOTIDE SEQUENCE [LARGE SCALE GENOMIC DNA]</scope>
    <source>
        <strain evidence="4">ALCF2SS1-6</strain>
    </source>
</reference>
<evidence type="ECO:0000256" key="1">
    <source>
        <dbReference type="SAM" id="MobiDB-lite"/>
    </source>
</evidence>
<gene>
    <name evidence="4" type="ORF">L227DRAFT_654881</name>
</gene>
<dbReference type="InterPro" id="IPR045340">
    <property type="entry name" value="DUF6533"/>
</dbReference>
<feature type="compositionally biased region" description="Acidic residues" evidence="1">
    <location>
        <begin position="336"/>
        <end position="351"/>
    </location>
</feature>
<dbReference type="Pfam" id="PF20151">
    <property type="entry name" value="DUF6533"/>
    <property type="match status" value="1"/>
</dbReference>
<organism evidence="4 5">
    <name type="scientific">Lentinus tigrinus ALCF2SS1-6</name>
    <dbReference type="NCBI Taxonomy" id="1328759"/>
    <lineage>
        <taxon>Eukaryota</taxon>
        <taxon>Fungi</taxon>
        <taxon>Dikarya</taxon>
        <taxon>Basidiomycota</taxon>
        <taxon>Agaricomycotina</taxon>
        <taxon>Agaricomycetes</taxon>
        <taxon>Polyporales</taxon>
        <taxon>Polyporaceae</taxon>
        <taxon>Lentinus</taxon>
    </lineage>
</organism>
<name>A0A5C2S3V5_9APHY</name>
<sequence length="351" mass="38543">MSSAADFQSFVTSIYCACAATTLIFVEYLALLPQEIDLFWKRRLTGASVLFLCNRYLSLLAQVFIYLNLTSGKSCAIILNAYWAIKLPPYFSCAVFSALRTCALGLPHLKWPLGMLVLLLSSVPVVLNYTLYRWSRPAVQPTFGCFSEDLIPMQLAREFTIISRVCIIVADIIVLGVTWHGTYRATQLMHTVPGEQGKRTYSGTLLRDGTLYFLVLAILNSLHLVFSMLSIAVIALQPTSYITAFTDPITSILVSRFLIDLQEIQKYKADPQLSSLSVGWQGSAFQLATLSRIIGSLGESLPAPGAWDTSLLEDERVAAEDASASEDFDSYGSEEVGQDVEADAIAEEAGA</sequence>
<evidence type="ECO:0000259" key="3">
    <source>
        <dbReference type="Pfam" id="PF20151"/>
    </source>
</evidence>
<feature type="domain" description="DUF6533" evidence="3">
    <location>
        <begin position="15"/>
        <end position="60"/>
    </location>
</feature>
<keyword evidence="2" id="KW-1133">Transmembrane helix</keyword>
<dbReference type="AlphaFoldDB" id="A0A5C2S3V5"/>
<keyword evidence="5" id="KW-1185">Reference proteome</keyword>
<accession>A0A5C2S3V5</accession>
<feature type="transmembrane region" description="Helical" evidence="2">
    <location>
        <begin position="211"/>
        <end position="235"/>
    </location>
</feature>
<evidence type="ECO:0000313" key="5">
    <source>
        <dbReference type="Proteomes" id="UP000313359"/>
    </source>
</evidence>
<keyword evidence="2" id="KW-0812">Transmembrane</keyword>
<feature type="transmembrane region" description="Helical" evidence="2">
    <location>
        <begin position="161"/>
        <end position="179"/>
    </location>
</feature>
<evidence type="ECO:0000256" key="2">
    <source>
        <dbReference type="SAM" id="Phobius"/>
    </source>
</evidence>
<evidence type="ECO:0000313" key="4">
    <source>
        <dbReference type="EMBL" id="RPD58167.1"/>
    </source>
</evidence>
<dbReference type="Proteomes" id="UP000313359">
    <property type="component" value="Unassembled WGS sequence"/>
</dbReference>
<dbReference type="OrthoDB" id="2804045at2759"/>
<feature type="region of interest" description="Disordered" evidence="1">
    <location>
        <begin position="319"/>
        <end position="351"/>
    </location>
</feature>
<keyword evidence="2" id="KW-0472">Membrane</keyword>
<feature type="transmembrane region" description="Helical" evidence="2">
    <location>
        <begin position="12"/>
        <end position="32"/>
    </location>
</feature>